<keyword evidence="5 10" id="KW-0732">Signal</keyword>
<comment type="caution">
    <text evidence="11">The sequence shown here is derived from an EMBL/GenBank/DDBJ whole genome shotgun (WGS) entry which is preliminary data.</text>
</comment>
<feature type="region of interest" description="Disordered" evidence="9">
    <location>
        <begin position="163"/>
        <end position="188"/>
    </location>
</feature>
<evidence type="ECO:0000256" key="1">
    <source>
        <dbReference type="ARBA" id="ARBA00004115"/>
    </source>
</evidence>
<keyword evidence="8" id="KW-0472">Membrane</keyword>
<evidence type="ECO:0000313" key="11">
    <source>
        <dbReference type="EMBL" id="KAJ7684047.1"/>
    </source>
</evidence>
<dbReference type="Proteomes" id="UP001221757">
    <property type="component" value="Unassembled WGS sequence"/>
</dbReference>
<gene>
    <name evidence="11" type="ORF">B0H17DRAFT_1073394</name>
</gene>
<evidence type="ECO:0000256" key="6">
    <source>
        <dbReference type="ARBA" id="ARBA00022824"/>
    </source>
</evidence>
<evidence type="ECO:0000256" key="3">
    <source>
        <dbReference type="ARBA" id="ARBA00020105"/>
    </source>
</evidence>
<comment type="subcellular location">
    <subcellularLocation>
        <location evidence="1">Endoplasmic reticulum membrane</location>
        <topology evidence="1">Single-pass type I membrane protein</topology>
    </subcellularLocation>
</comment>
<evidence type="ECO:0000256" key="8">
    <source>
        <dbReference type="ARBA" id="ARBA00023136"/>
    </source>
</evidence>
<keyword evidence="4" id="KW-0812">Transmembrane</keyword>
<sequence length="223" mass="23735">MLLRLVLLASAPLVWGADSFQLYHRLYEPNQAESHFTPRGTIHIPANGDASFQPSPSLAEDLIQFAGALQAVKGALYQVALERETGGVAGQWDIASAVKVCHLNQATAETIILHTTPGSGPFALDYFVVPIAHNGACPKKSKAPSPLLSFASNAGSLNTTVVLRSSRPPPSPALRVPPPLTPEGEPVVPPPQKSLFQQYWMYGLAILIALMLSGGAEEEPAKK</sequence>
<evidence type="ECO:0000256" key="7">
    <source>
        <dbReference type="ARBA" id="ARBA00022989"/>
    </source>
</evidence>
<organism evidence="11 12">
    <name type="scientific">Mycena rosella</name>
    <name type="common">Pink bonnet</name>
    <name type="synonym">Agaricus rosellus</name>
    <dbReference type="NCBI Taxonomy" id="1033263"/>
    <lineage>
        <taxon>Eukaryota</taxon>
        <taxon>Fungi</taxon>
        <taxon>Dikarya</taxon>
        <taxon>Basidiomycota</taxon>
        <taxon>Agaricomycotina</taxon>
        <taxon>Agaricomycetes</taxon>
        <taxon>Agaricomycetidae</taxon>
        <taxon>Agaricales</taxon>
        <taxon>Marasmiineae</taxon>
        <taxon>Mycenaceae</taxon>
        <taxon>Mycena</taxon>
    </lineage>
</organism>
<reference evidence="11" key="1">
    <citation type="submission" date="2023-03" db="EMBL/GenBank/DDBJ databases">
        <title>Massive genome expansion in bonnet fungi (Mycena s.s.) driven by repeated elements and novel gene families across ecological guilds.</title>
        <authorList>
            <consortium name="Lawrence Berkeley National Laboratory"/>
            <person name="Harder C.B."/>
            <person name="Miyauchi S."/>
            <person name="Viragh M."/>
            <person name="Kuo A."/>
            <person name="Thoen E."/>
            <person name="Andreopoulos B."/>
            <person name="Lu D."/>
            <person name="Skrede I."/>
            <person name="Drula E."/>
            <person name="Henrissat B."/>
            <person name="Morin E."/>
            <person name="Kohler A."/>
            <person name="Barry K."/>
            <person name="LaButti K."/>
            <person name="Morin E."/>
            <person name="Salamov A."/>
            <person name="Lipzen A."/>
            <person name="Mereny Z."/>
            <person name="Hegedus B."/>
            <person name="Baldrian P."/>
            <person name="Stursova M."/>
            <person name="Weitz H."/>
            <person name="Taylor A."/>
            <person name="Grigoriev I.V."/>
            <person name="Nagy L.G."/>
            <person name="Martin F."/>
            <person name="Kauserud H."/>
        </authorList>
    </citation>
    <scope>NUCLEOTIDE SEQUENCE</scope>
    <source>
        <strain evidence="11">CBHHK067</strain>
    </source>
</reference>
<evidence type="ECO:0000313" key="12">
    <source>
        <dbReference type="Proteomes" id="UP001221757"/>
    </source>
</evidence>
<dbReference type="CDD" id="cd22209">
    <property type="entry name" value="EMC10"/>
    <property type="match status" value="1"/>
</dbReference>
<feature type="chain" id="PRO_5042200611" description="ER membrane protein complex subunit 10" evidence="10">
    <location>
        <begin position="17"/>
        <end position="223"/>
    </location>
</feature>
<dbReference type="GO" id="GO:0005789">
    <property type="term" value="C:endoplasmic reticulum membrane"/>
    <property type="evidence" value="ECO:0007669"/>
    <property type="project" value="UniProtKB-SubCell"/>
</dbReference>
<feature type="signal peptide" evidence="10">
    <location>
        <begin position="1"/>
        <end position="16"/>
    </location>
</feature>
<evidence type="ECO:0000256" key="9">
    <source>
        <dbReference type="SAM" id="MobiDB-lite"/>
    </source>
</evidence>
<accession>A0AAD7D8Z2</accession>
<keyword evidence="12" id="KW-1185">Reference proteome</keyword>
<evidence type="ECO:0000256" key="4">
    <source>
        <dbReference type="ARBA" id="ARBA00022692"/>
    </source>
</evidence>
<dbReference type="PANTHER" id="PTHR21397:SF4">
    <property type="entry name" value="ER MEMBRANE PROTEIN COMPLEX SUBUNIT 10"/>
    <property type="match status" value="1"/>
</dbReference>
<dbReference type="EMBL" id="JARKIE010000103">
    <property type="protein sequence ID" value="KAJ7684047.1"/>
    <property type="molecule type" value="Genomic_DNA"/>
</dbReference>
<evidence type="ECO:0000256" key="2">
    <source>
        <dbReference type="ARBA" id="ARBA00007695"/>
    </source>
</evidence>
<dbReference type="PANTHER" id="PTHR21397">
    <property type="entry name" value="CHROMATIN COMPLEXES SUBUNIT BAP18-RELATED"/>
    <property type="match status" value="1"/>
</dbReference>
<evidence type="ECO:0000256" key="5">
    <source>
        <dbReference type="ARBA" id="ARBA00022729"/>
    </source>
</evidence>
<feature type="compositionally biased region" description="Pro residues" evidence="9">
    <location>
        <begin position="167"/>
        <end position="188"/>
    </location>
</feature>
<comment type="similarity">
    <text evidence="2">Belongs to the EMC10 family.</text>
</comment>
<name>A0AAD7D8Z2_MYCRO</name>
<evidence type="ECO:0000256" key="10">
    <source>
        <dbReference type="SAM" id="SignalP"/>
    </source>
</evidence>
<proteinExistence type="inferred from homology"/>
<protein>
    <recommendedName>
        <fullName evidence="3">ER membrane protein complex subunit 10</fullName>
    </recommendedName>
</protein>
<keyword evidence="7" id="KW-1133">Transmembrane helix</keyword>
<keyword evidence="6" id="KW-0256">Endoplasmic reticulum</keyword>
<dbReference type="AlphaFoldDB" id="A0AAD7D8Z2"/>